<dbReference type="GO" id="GO:0016787">
    <property type="term" value="F:hydrolase activity"/>
    <property type="evidence" value="ECO:0007669"/>
    <property type="project" value="UniProtKB-KW"/>
</dbReference>
<dbReference type="AlphaFoldDB" id="A0A918TBY0"/>
<dbReference type="PANTHER" id="PTHR46825">
    <property type="entry name" value="D-ALANYL-D-ALANINE-CARBOXYPEPTIDASE/ENDOPEPTIDASE AMPH"/>
    <property type="match status" value="1"/>
</dbReference>
<dbReference type="Pfam" id="PF00144">
    <property type="entry name" value="Beta-lactamase"/>
    <property type="match status" value="1"/>
</dbReference>
<dbReference type="InterPro" id="IPR050491">
    <property type="entry name" value="AmpC-like"/>
</dbReference>
<keyword evidence="1" id="KW-0732">Signal</keyword>
<organism evidence="3 4">
    <name type="scientific">Streptomyces cinnamoneus</name>
    <name type="common">Streptoverticillium cinnamoneum</name>
    <dbReference type="NCBI Taxonomy" id="53446"/>
    <lineage>
        <taxon>Bacteria</taxon>
        <taxon>Bacillati</taxon>
        <taxon>Actinomycetota</taxon>
        <taxon>Actinomycetes</taxon>
        <taxon>Kitasatosporales</taxon>
        <taxon>Streptomycetaceae</taxon>
        <taxon>Streptomyces</taxon>
        <taxon>Streptomyces cinnamoneus group</taxon>
    </lineage>
</organism>
<dbReference type="InterPro" id="IPR012338">
    <property type="entry name" value="Beta-lactam/transpept-like"/>
</dbReference>
<evidence type="ECO:0000256" key="1">
    <source>
        <dbReference type="SAM" id="SignalP"/>
    </source>
</evidence>
<dbReference type="EMBL" id="BMVB01000003">
    <property type="protein sequence ID" value="GHC40096.1"/>
    <property type="molecule type" value="Genomic_DNA"/>
</dbReference>
<accession>A0A918TBY0</accession>
<dbReference type="Proteomes" id="UP000646244">
    <property type="component" value="Unassembled WGS sequence"/>
</dbReference>
<dbReference type="Gene3D" id="3.40.710.10">
    <property type="entry name" value="DD-peptidase/beta-lactamase superfamily"/>
    <property type="match status" value="1"/>
</dbReference>
<proteinExistence type="predicted"/>
<name>A0A918TBY0_STRCJ</name>
<evidence type="ECO:0000313" key="4">
    <source>
        <dbReference type="Proteomes" id="UP000646244"/>
    </source>
</evidence>
<dbReference type="SUPFAM" id="SSF56601">
    <property type="entry name" value="beta-lactamase/transpeptidase-like"/>
    <property type="match status" value="1"/>
</dbReference>
<sequence>MRCSSALTLAAATVVSLALTAGVSAEATPAVRTPAKLDSAALREAVAVHPGDGMAGAVAQVYKSGQTWRGASGDVVTGKRVTPDARFRIGSVAKPMEAVILLQLSAEGRVNLDLTVQHYLPGLLPDTFDDITVRQLLNHTSGLPQDFDGAPAPSQDEVVEGRFGFYTFDQVIQQTLRPEGRHWPGPRFAPGSKQEYNSLGYRIAGELIEKLTGRSFQQAVTTRILAPLKMKETSASTRTARIPGPYVPGYVPTGKGERVDVNEQGGLPTSMISTTADLDRFMTGLLSGRLLGPAQAAELFAVPRDGNGKPLPYADGSHCNTGPAKGSACFSTVLMSVPLPDGSVMWGKTGGDLGYRSAAFATPDLNRRVVYGYGTAALDGGGAPGIATRLIAAVSAG</sequence>
<keyword evidence="3" id="KW-0378">Hydrolase</keyword>
<protein>
    <submittedName>
        <fullName evidence="3">Serine hydrolase</fullName>
    </submittedName>
</protein>
<reference evidence="3" key="2">
    <citation type="submission" date="2020-09" db="EMBL/GenBank/DDBJ databases">
        <authorList>
            <person name="Sun Q."/>
            <person name="Ohkuma M."/>
        </authorList>
    </citation>
    <scope>NUCLEOTIDE SEQUENCE</scope>
    <source>
        <strain evidence="3">JCM 4633</strain>
    </source>
</reference>
<dbReference type="InterPro" id="IPR001466">
    <property type="entry name" value="Beta-lactam-related"/>
</dbReference>
<feature type="chain" id="PRO_5037634234" evidence="1">
    <location>
        <begin position="28"/>
        <end position="397"/>
    </location>
</feature>
<evidence type="ECO:0000313" key="3">
    <source>
        <dbReference type="EMBL" id="GHC40096.1"/>
    </source>
</evidence>
<gene>
    <name evidence="3" type="ORF">GCM10010507_12690</name>
</gene>
<feature type="signal peptide" evidence="1">
    <location>
        <begin position="1"/>
        <end position="27"/>
    </location>
</feature>
<comment type="caution">
    <text evidence="3">The sequence shown here is derived from an EMBL/GenBank/DDBJ whole genome shotgun (WGS) entry which is preliminary data.</text>
</comment>
<reference evidence="3" key="1">
    <citation type="journal article" date="2014" name="Int. J. Syst. Evol. Microbiol.">
        <title>Complete genome sequence of Corynebacterium casei LMG S-19264T (=DSM 44701T), isolated from a smear-ripened cheese.</title>
        <authorList>
            <consortium name="US DOE Joint Genome Institute (JGI-PGF)"/>
            <person name="Walter F."/>
            <person name="Albersmeier A."/>
            <person name="Kalinowski J."/>
            <person name="Ruckert C."/>
        </authorList>
    </citation>
    <scope>NUCLEOTIDE SEQUENCE</scope>
    <source>
        <strain evidence="3">JCM 4633</strain>
    </source>
</reference>
<dbReference type="PANTHER" id="PTHR46825:SF7">
    <property type="entry name" value="D-ALANYL-D-ALANINE CARBOXYPEPTIDASE"/>
    <property type="match status" value="1"/>
</dbReference>
<feature type="domain" description="Beta-lactamase-related" evidence="2">
    <location>
        <begin position="52"/>
        <end position="371"/>
    </location>
</feature>
<dbReference type="RefSeq" id="WP_190108630.1">
    <property type="nucleotide sequence ID" value="NZ_BMVB01000003.1"/>
</dbReference>
<evidence type="ECO:0000259" key="2">
    <source>
        <dbReference type="Pfam" id="PF00144"/>
    </source>
</evidence>